<keyword evidence="1" id="KW-0175">Coiled coil</keyword>
<organism evidence="2 3">
    <name type="scientific">Vespula germanica</name>
    <name type="common">German yellow jacket</name>
    <name type="synonym">Paravespula germanica</name>
    <dbReference type="NCBI Taxonomy" id="30212"/>
    <lineage>
        <taxon>Eukaryota</taxon>
        <taxon>Metazoa</taxon>
        <taxon>Ecdysozoa</taxon>
        <taxon>Arthropoda</taxon>
        <taxon>Hexapoda</taxon>
        <taxon>Insecta</taxon>
        <taxon>Pterygota</taxon>
        <taxon>Neoptera</taxon>
        <taxon>Endopterygota</taxon>
        <taxon>Hymenoptera</taxon>
        <taxon>Apocrita</taxon>
        <taxon>Aculeata</taxon>
        <taxon>Vespoidea</taxon>
        <taxon>Vespidae</taxon>
        <taxon>Vespinae</taxon>
        <taxon>Vespula</taxon>
    </lineage>
</organism>
<evidence type="ECO:0000313" key="2">
    <source>
        <dbReference type="EMBL" id="KAF7385372.1"/>
    </source>
</evidence>
<keyword evidence="3" id="KW-1185">Reference proteome</keyword>
<evidence type="ECO:0000313" key="3">
    <source>
        <dbReference type="Proteomes" id="UP000617340"/>
    </source>
</evidence>
<sequence>MRVRVRVRVRVREKEKEREKVSEQVVAVAEQVGDMYAAHLDGPAGRRAGKESRLDTLESETMLKSSSASQHLCETSLEKVFE</sequence>
<gene>
    <name evidence="2" type="ORF">HZH68_013802</name>
</gene>
<proteinExistence type="predicted"/>
<dbReference type="AlphaFoldDB" id="A0A834JCF1"/>
<comment type="caution">
    <text evidence="2">The sequence shown here is derived from an EMBL/GenBank/DDBJ whole genome shotgun (WGS) entry which is preliminary data.</text>
</comment>
<feature type="coiled-coil region" evidence="1">
    <location>
        <begin position="4"/>
        <end position="31"/>
    </location>
</feature>
<dbReference type="EMBL" id="JACSDZ010000016">
    <property type="protein sequence ID" value="KAF7385372.1"/>
    <property type="molecule type" value="Genomic_DNA"/>
</dbReference>
<protein>
    <submittedName>
        <fullName evidence="2">Uncharacterized protein</fullName>
    </submittedName>
</protein>
<evidence type="ECO:0000256" key="1">
    <source>
        <dbReference type="SAM" id="Coils"/>
    </source>
</evidence>
<name>A0A834JCF1_VESGE</name>
<accession>A0A834JCF1</accession>
<dbReference type="Proteomes" id="UP000617340">
    <property type="component" value="Unassembled WGS sequence"/>
</dbReference>
<reference evidence="2" key="1">
    <citation type="journal article" date="2020" name="G3 (Bethesda)">
        <title>High-Quality Assemblies for Three Invasive Social Wasps from the &lt;i&gt;Vespula&lt;/i&gt; Genus.</title>
        <authorList>
            <person name="Harrop T.W.R."/>
            <person name="Guhlin J."/>
            <person name="McLaughlin G.M."/>
            <person name="Permina E."/>
            <person name="Stockwell P."/>
            <person name="Gilligan J."/>
            <person name="Le Lec M.F."/>
            <person name="Gruber M.A.M."/>
            <person name="Quinn O."/>
            <person name="Lovegrove M."/>
            <person name="Duncan E.J."/>
            <person name="Remnant E.J."/>
            <person name="Van Eeckhoven J."/>
            <person name="Graham B."/>
            <person name="Knapp R.A."/>
            <person name="Langford K.W."/>
            <person name="Kronenberg Z."/>
            <person name="Press M.O."/>
            <person name="Eacker S.M."/>
            <person name="Wilson-Rankin E.E."/>
            <person name="Purcell J."/>
            <person name="Lester P.J."/>
            <person name="Dearden P.K."/>
        </authorList>
    </citation>
    <scope>NUCLEOTIDE SEQUENCE</scope>
    <source>
        <strain evidence="2">Linc-1</strain>
    </source>
</reference>